<keyword evidence="2" id="KW-0762">Sugar transport</keyword>
<dbReference type="Gene3D" id="1.20.58.80">
    <property type="entry name" value="Phosphotransferase system, lactose/cellobiose-type IIA subunit"/>
    <property type="match status" value="1"/>
</dbReference>
<evidence type="ECO:0000256" key="4">
    <source>
        <dbReference type="ARBA" id="ARBA00022683"/>
    </source>
</evidence>
<evidence type="ECO:0000313" key="7">
    <source>
        <dbReference type="EMBL" id="MFD2706974.1"/>
    </source>
</evidence>
<dbReference type="RefSeq" id="WP_380714297.1">
    <property type="nucleotide sequence ID" value="NZ_JBHUML010000006.1"/>
</dbReference>
<dbReference type="InterPro" id="IPR003188">
    <property type="entry name" value="PTS_IIA_lac/cel"/>
</dbReference>
<evidence type="ECO:0000256" key="3">
    <source>
        <dbReference type="ARBA" id="ARBA00022679"/>
    </source>
</evidence>
<dbReference type="SUPFAM" id="SSF46973">
    <property type="entry name" value="Enzyme IIa from lactose specific PTS, IIa-lac"/>
    <property type="match status" value="1"/>
</dbReference>
<proteinExistence type="predicted"/>
<accession>A0ABW5T4V9</accession>
<dbReference type="CDD" id="cd00215">
    <property type="entry name" value="PTS_IIA_lac"/>
    <property type="match status" value="1"/>
</dbReference>
<dbReference type="PANTHER" id="PTHR34382:SF7">
    <property type="entry name" value="PTS SYSTEM N,N'-DIACETYLCHITOBIOSE-SPECIFIC EIIA COMPONENT"/>
    <property type="match status" value="1"/>
</dbReference>
<dbReference type="PANTHER" id="PTHR34382">
    <property type="entry name" value="PTS SYSTEM N,N'-DIACETYLCHITOBIOSE-SPECIFIC EIIA COMPONENT"/>
    <property type="match status" value="1"/>
</dbReference>
<keyword evidence="1" id="KW-0813">Transport</keyword>
<dbReference type="PIRSF" id="PIRSF000699">
    <property type="entry name" value="PTS_IILac_III"/>
    <property type="match status" value="1"/>
</dbReference>
<dbReference type="Proteomes" id="UP001597520">
    <property type="component" value="Unassembled WGS sequence"/>
</dbReference>
<feature type="coiled-coil region" evidence="6">
    <location>
        <begin position="26"/>
        <end position="53"/>
    </location>
</feature>
<feature type="modified residue" description="Phosphohistidine; by HPr" evidence="5">
    <location>
        <position position="75"/>
    </location>
</feature>
<comment type="caution">
    <text evidence="7">The sequence shown here is derived from an EMBL/GenBank/DDBJ whole genome shotgun (WGS) entry which is preliminary data.</text>
</comment>
<dbReference type="PROSITE" id="PS51095">
    <property type="entry name" value="PTS_EIIA_TYPE_3"/>
    <property type="match status" value="1"/>
</dbReference>
<evidence type="ECO:0000313" key="8">
    <source>
        <dbReference type="Proteomes" id="UP001597520"/>
    </source>
</evidence>
<keyword evidence="6" id="KW-0175">Coiled coil</keyword>
<gene>
    <name evidence="7" type="ORF">ACFSUB_16065</name>
</gene>
<keyword evidence="4" id="KW-0598">Phosphotransferase system</keyword>
<evidence type="ECO:0000256" key="6">
    <source>
        <dbReference type="SAM" id="Coils"/>
    </source>
</evidence>
<evidence type="ECO:0000256" key="1">
    <source>
        <dbReference type="ARBA" id="ARBA00022448"/>
    </source>
</evidence>
<evidence type="ECO:0000256" key="2">
    <source>
        <dbReference type="ARBA" id="ARBA00022597"/>
    </source>
</evidence>
<evidence type="ECO:0000256" key="5">
    <source>
        <dbReference type="PROSITE-ProRule" id="PRU00418"/>
    </source>
</evidence>
<sequence>MNYETVVMSIITNGGNGKSNAMGAIREARERNFDQAEELLETAREDISKAHRTQTDLIQAEVRGEKAETTLLMVHAQDHLMNAVTTIDLADEFVEMYKKLKTMEEI</sequence>
<dbReference type="EMBL" id="JBHUML010000006">
    <property type="protein sequence ID" value="MFD2706974.1"/>
    <property type="molecule type" value="Genomic_DNA"/>
</dbReference>
<dbReference type="Pfam" id="PF02255">
    <property type="entry name" value="PTS_IIA"/>
    <property type="match status" value="1"/>
</dbReference>
<protein>
    <submittedName>
        <fullName evidence="7">PTS lactose/cellobiose transporter subunit IIA</fullName>
    </submittedName>
</protein>
<reference evidence="8" key="1">
    <citation type="journal article" date="2019" name="Int. J. Syst. Evol. Microbiol.">
        <title>The Global Catalogue of Microorganisms (GCM) 10K type strain sequencing project: providing services to taxonomists for standard genome sequencing and annotation.</title>
        <authorList>
            <consortium name="The Broad Institute Genomics Platform"/>
            <consortium name="The Broad Institute Genome Sequencing Center for Infectious Disease"/>
            <person name="Wu L."/>
            <person name="Ma J."/>
        </authorList>
    </citation>
    <scope>NUCLEOTIDE SEQUENCE [LARGE SCALE GENOMIC DNA]</scope>
    <source>
        <strain evidence="8">KCTC 33792</strain>
    </source>
</reference>
<organism evidence="7 8">
    <name type="scientific">Salibacterium lacus</name>
    <dbReference type="NCBI Taxonomy" id="1898109"/>
    <lineage>
        <taxon>Bacteria</taxon>
        <taxon>Bacillati</taxon>
        <taxon>Bacillota</taxon>
        <taxon>Bacilli</taxon>
        <taxon>Bacillales</taxon>
        <taxon>Bacillaceae</taxon>
    </lineage>
</organism>
<keyword evidence="8" id="KW-1185">Reference proteome</keyword>
<keyword evidence="3" id="KW-0808">Transferase</keyword>
<dbReference type="InterPro" id="IPR036542">
    <property type="entry name" value="PTS_IIA_lac/cel_sf"/>
</dbReference>
<name>A0ABW5T4V9_9BACI</name>